<sequence>MAQAVINAAYLVACADGECEAS</sequence>
<comment type="caution">
    <text evidence="1">The sequence shown here is derived from an EMBL/GenBank/DDBJ whole genome shotgun (WGS) entry which is preliminary data.</text>
</comment>
<name>A0A9P2IUD8_SHISO</name>
<accession>A0A9P2IUD8</accession>
<gene>
    <name evidence="1" type="ORF">FIO44_005561</name>
</gene>
<evidence type="ECO:0000313" key="1">
    <source>
        <dbReference type="EMBL" id="EFW7018070.1"/>
    </source>
</evidence>
<dbReference type="Proteomes" id="UP000597687">
    <property type="component" value="Unassembled WGS sequence"/>
</dbReference>
<dbReference type="EMBL" id="AAUUDD010000174">
    <property type="protein sequence ID" value="EFW7018070.1"/>
    <property type="molecule type" value="Genomic_DNA"/>
</dbReference>
<protein>
    <submittedName>
        <fullName evidence="1">Tellurite resistance TerB family protein</fullName>
    </submittedName>
</protein>
<reference evidence="1" key="1">
    <citation type="submission" date="2020-02" db="EMBL/GenBank/DDBJ databases">
        <authorList>
            <consortium name="PulseNet: The National Subtyping Network for Foodborne Disease Surveillance"/>
            <person name="Tarr C.L."/>
            <person name="Trees E."/>
            <person name="Katz L.S."/>
            <person name="Carleton-Romer H.A."/>
            <person name="Stroika S."/>
            <person name="Kucerova Z."/>
            <person name="Roache K.F."/>
            <person name="Sabol A.L."/>
            <person name="Besser J."/>
            <person name="Gerner-Smidt P."/>
        </authorList>
    </citation>
    <scope>NUCLEOTIDE SEQUENCE</scope>
    <source>
        <strain evidence="1">PNUSAE023710</strain>
    </source>
</reference>
<proteinExistence type="predicted"/>
<evidence type="ECO:0000313" key="2">
    <source>
        <dbReference type="Proteomes" id="UP000597687"/>
    </source>
</evidence>
<dbReference type="AlphaFoldDB" id="A0A9P2IUD8"/>
<organism evidence="1 2">
    <name type="scientific">Shigella sonnei</name>
    <dbReference type="NCBI Taxonomy" id="624"/>
    <lineage>
        <taxon>Bacteria</taxon>
        <taxon>Pseudomonadati</taxon>
        <taxon>Pseudomonadota</taxon>
        <taxon>Gammaproteobacteria</taxon>
        <taxon>Enterobacterales</taxon>
        <taxon>Enterobacteriaceae</taxon>
        <taxon>Shigella</taxon>
    </lineage>
</organism>